<keyword evidence="1" id="KW-1133">Transmembrane helix</keyword>
<gene>
    <name evidence="2" type="ORF">HDA36_003375</name>
</gene>
<dbReference type="AlphaFoldDB" id="A0A7W8QN06"/>
<feature type="transmembrane region" description="Helical" evidence="1">
    <location>
        <begin position="55"/>
        <end position="80"/>
    </location>
</feature>
<evidence type="ECO:0000313" key="2">
    <source>
        <dbReference type="EMBL" id="MBB5433291.1"/>
    </source>
</evidence>
<sequence length="215" mass="22239">MGEFLDAALGFPTVLFSFSMVVVLAYWLLALLGALDVGMLDSDAGDGDGLGPSAVLGAVGLGGVPATVSLSLLIALAWFFSLVGNVVIDSLAGSLSTPVIIVLGILALIIAVTIAWGLTSGVVMGLRRFVPGTRDARTSGELVGRTCTVRTLRVDREFGQAEVVSGDGSTLLIQVRTIDDEPLASGDTALIFDHDAKAGFFRVSRFDPALDPGES</sequence>
<feature type="transmembrane region" description="Helical" evidence="1">
    <location>
        <begin position="14"/>
        <end position="35"/>
    </location>
</feature>
<reference evidence="2 3" key="1">
    <citation type="submission" date="2020-08" db="EMBL/GenBank/DDBJ databases">
        <title>Sequencing the genomes of 1000 actinobacteria strains.</title>
        <authorList>
            <person name="Klenk H.-P."/>
        </authorList>
    </citation>
    <scope>NUCLEOTIDE SEQUENCE [LARGE SCALE GENOMIC DNA]</scope>
    <source>
        <strain evidence="2 3">DSM 44551</strain>
    </source>
</reference>
<evidence type="ECO:0000256" key="1">
    <source>
        <dbReference type="SAM" id="Phobius"/>
    </source>
</evidence>
<dbReference type="Proteomes" id="UP000572635">
    <property type="component" value="Unassembled WGS sequence"/>
</dbReference>
<dbReference type="RefSeq" id="WP_184392911.1">
    <property type="nucleotide sequence ID" value="NZ_BAAAJD010000138.1"/>
</dbReference>
<proteinExistence type="predicted"/>
<protein>
    <recommendedName>
        <fullName evidence="4">DUF1449 family protein</fullName>
    </recommendedName>
</protein>
<accession>A0A7W8QN06</accession>
<dbReference type="EMBL" id="JACHDB010000001">
    <property type="protein sequence ID" value="MBB5433291.1"/>
    <property type="molecule type" value="Genomic_DNA"/>
</dbReference>
<keyword evidence="1" id="KW-0472">Membrane</keyword>
<keyword evidence="1" id="KW-0812">Transmembrane</keyword>
<organism evidence="2 3">
    <name type="scientific">Nocardiopsis composta</name>
    <dbReference type="NCBI Taxonomy" id="157465"/>
    <lineage>
        <taxon>Bacteria</taxon>
        <taxon>Bacillati</taxon>
        <taxon>Actinomycetota</taxon>
        <taxon>Actinomycetes</taxon>
        <taxon>Streptosporangiales</taxon>
        <taxon>Nocardiopsidaceae</taxon>
        <taxon>Nocardiopsis</taxon>
    </lineage>
</organism>
<evidence type="ECO:0000313" key="3">
    <source>
        <dbReference type="Proteomes" id="UP000572635"/>
    </source>
</evidence>
<keyword evidence="3" id="KW-1185">Reference proteome</keyword>
<evidence type="ECO:0008006" key="4">
    <source>
        <dbReference type="Google" id="ProtNLM"/>
    </source>
</evidence>
<feature type="transmembrane region" description="Helical" evidence="1">
    <location>
        <begin position="100"/>
        <end position="126"/>
    </location>
</feature>
<comment type="caution">
    <text evidence="2">The sequence shown here is derived from an EMBL/GenBank/DDBJ whole genome shotgun (WGS) entry which is preliminary data.</text>
</comment>
<name>A0A7W8QN06_9ACTN</name>